<name>A0ABQ4C6U9_9ACTN</name>
<organism evidence="1 2">
    <name type="scientific">Asanoa iriomotensis</name>
    <dbReference type="NCBI Taxonomy" id="234613"/>
    <lineage>
        <taxon>Bacteria</taxon>
        <taxon>Bacillati</taxon>
        <taxon>Actinomycetota</taxon>
        <taxon>Actinomycetes</taxon>
        <taxon>Micromonosporales</taxon>
        <taxon>Micromonosporaceae</taxon>
        <taxon>Asanoa</taxon>
    </lineage>
</organism>
<accession>A0ABQ4C6U9</accession>
<comment type="caution">
    <text evidence="1">The sequence shown here is derived from an EMBL/GenBank/DDBJ whole genome shotgun (WGS) entry which is preliminary data.</text>
</comment>
<reference evidence="1 2" key="1">
    <citation type="submission" date="2021-01" db="EMBL/GenBank/DDBJ databases">
        <title>Whole genome shotgun sequence of Asanoa iriomotensis NBRC 100142.</title>
        <authorList>
            <person name="Komaki H."/>
            <person name="Tamura T."/>
        </authorList>
    </citation>
    <scope>NUCLEOTIDE SEQUENCE [LARGE SCALE GENOMIC DNA]</scope>
    <source>
        <strain evidence="1 2">NBRC 100142</strain>
    </source>
</reference>
<proteinExistence type="predicted"/>
<gene>
    <name evidence="1" type="ORF">Air01nite_41250</name>
</gene>
<protein>
    <submittedName>
        <fullName evidence="1">Uncharacterized protein</fullName>
    </submittedName>
</protein>
<evidence type="ECO:0000313" key="2">
    <source>
        <dbReference type="Proteomes" id="UP000624325"/>
    </source>
</evidence>
<dbReference type="EMBL" id="BONC01000028">
    <property type="protein sequence ID" value="GIF58030.1"/>
    <property type="molecule type" value="Genomic_DNA"/>
</dbReference>
<evidence type="ECO:0000313" key="1">
    <source>
        <dbReference type="EMBL" id="GIF58030.1"/>
    </source>
</evidence>
<keyword evidence="2" id="KW-1185">Reference proteome</keyword>
<sequence>MWFRVHSAPLRDDGHPDALARDLAGLTAHVDGAPGPVLLHSTSWRFAAGQLVVTYAAAPDLLPDETRQPVHSDAVVGSGDRLAPSPLTVPLVAVAAHACRHLAFLLHTDPSVAVVADGQPQLWAQIDRFRPAGAGLLASGGPRGVHCRRRAAC</sequence>
<dbReference type="Proteomes" id="UP000624325">
    <property type="component" value="Unassembled WGS sequence"/>
</dbReference>